<dbReference type="EMBL" id="FRBH01000007">
    <property type="protein sequence ID" value="SHL26126.1"/>
    <property type="molecule type" value="Genomic_DNA"/>
</dbReference>
<keyword evidence="1" id="KW-1133">Transmembrane helix</keyword>
<reference evidence="4" key="2">
    <citation type="submission" date="2016-11" db="EMBL/GenBank/DDBJ databases">
        <authorList>
            <person name="Varghese N."/>
            <person name="Submissions S."/>
        </authorList>
    </citation>
    <scope>NUCLEOTIDE SEQUENCE [LARGE SCALE GENOMIC DNA]</scope>
    <source>
        <strain evidence="4">DSM 27989</strain>
    </source>
</reference>
<sequence>MKDQVVATPEDLVSDSINNIFTYINYFLVAALVVLLIYMTIRDFKKKKAQKQLDKEREEYARSGDEN</sequence>
<keyword evidence="5" id="KW-1185">Reference proteome</keyword>
<evidence type="ECO:0000256" key="1">
    <source>
        <dbReference type="SAM" id="Phobius"/>
    </source>
</evidence>
<feature type="transmembrane region" description="Helical" evidence="1">
    <location>
        <begin position="20"/>
        <end position="41"/>
    </location>
</feature>
<dbReference type="Proteomes" id="UP000650994">
    <property type="component" value="Unassembled WGS sequence"/>
</dbReference>
<reference evidence="2" key="5">
    <citation type="submission" date="2024-05" db="EMBL/GenBank/DDBJ databases">
        <authorList>
            <person name="Sun Q."/>
            <person name="Zhou Y."/>
        </authorList>
    </citation>
    <scope>NUCLEOTIDE SEQUENCE</scope>
    <source>
        <strain evidence="2">CGMCC 1.12707</strain>
    </source>
</reference>
<evidence type="ECO:0000313" key="4">
    <source>
        <dbReference type="Proteomes" id="UP000184120"/>
    </source>
</evidence>
<dbReference type="RefSeq" id="WP_072932367.1">
    <property type="nucleotide sequence ID" value="NZ_BMFL01000001.1"/>
</dbReference>
<gene>
    <name evidence="2" type="ORF">GCM10010984_01000</name>
    <name evidence="3" type="ORF">SAMN05443634_107188</name>
</gene>
<reference evidence="5" key="4">
    <citation type="journal article" date="2019" name="Int. J. Syst. Evol. Microbiol.">
        <title>The Global Catalogue of Microorganisms (GCM) 10K type strain sequencing project: providing services to taxonomists for standard genome sequencing and annotation.</title>
        <authorList>
            <consortium name="The Broad Institute Genomics Platform"/>
            <consortium name="The Broad Institute Genome Sequencing Center for Infectious Disease"/>
            <person name="Wu L."/>
            <person name="Ma J."/>
        </authorList>
    </citation>
    <scope>NUCLEOTIDE SEQUENCE [LARGE SCALE GENOMIC DNA]</scope>
    <source>
        <strain evidence="5">CGMCC 1.12707</strain>
    </source>
</reference>
<organism evidence="3 4">
    <name type="scientific">Chishuiella changwenlii</name>
    <dbReference type="NCBI Taxonomy" id="1434701"/>
    <lineage>
        <taxon>Bacteria</taxon>
        <taxon>Pseudomonadati</taxon>
        <taxon>Bacteroidota</taxon>
        <taxon>Flavobacteriia</taxon>
        <taxon>Flavobacteriales</taxon>
        <taxon>Weeksellaceae</taxon>
        <taxon>Chishuiella</taxon>
    </lineage>
</organism>
<evidence type="ECO:0000313" key="3">
    <source>
        <dbReference type="EMBL" id="SHL26126.1"/>
    </source>
</evidence>
<protein>
    <submittedName>
        <fullName evidence="3">Uncharacterized protein</fullName>
    </submittedName>
</protein>
<proteinExistence type="predicted"/>
<name>A0A1M6Z6M5_9FLAO</name>
<dbReference type="EMBL" id="BMFL01000001">
    <property type="protein sequence ID" value="GGE87030.1"/>
    <property type="molecule type" value="Genomic_DNA"/>
</dbReference>
<keyword evidence="1" id="KW-0472">Membrane</keyword>
<dbReference type="Proteomes" id="UP000184120">
    <property type="component" value="Unassembled WGS sequence"/>
</dbReference>
<evidence type="ECO:0000313" key="2">
    <source>
        <dbReference type="EMBL" id="GGE87030.1"/>
    </source>
</evidence>
<evidence type="ECO:0000313" key="5">
    <source>
        <dbReference type="Proteomes" id="UP000650994"/>
    </source>
</evidence>
<dbReference type="OrthoDB" id="1451727at2"/>
<keyword evidence="1" id="KW-0812">Transmembrane</keyword>
<dbReference type="AlphaFoldDB" id="A0A1M6Z6M5"/>
<accession>A0A1M6Z6M5</accession>
<reference evidence="3" key="3">
    <citation type="submission" date="2016-11" db="EMBL/GenBank/DDBJ databases">
        <authorList>
            <person name="Jaros S."/>
            <person name="Januszkiewicz K."/>
            <person name="Wedrychowicz H."/>
        </authorList>
    </citation>
    <scope>NUCLEOTIDE SEQUENCE [LARGE SCALE GENOMIC DNA]</scope>
    <source>
        <strain evidence="3">DSM 27989</strain>
    </source>
</reference>
<reference evidence="2" key="1">
    <citation type="journal article" date="2014" name="Int. J. Syst. Evol. Microbiol.">
        <title>Complete genome of a new Firmicutes species belonging to the dominant human colonic microbiota ('Ruminococcus bicirculans') reveals two chromosomes and a selective capacity to utilize plant glucans.</title>
        <authorList>
            <consortium name="NISC Comparative Sequencing Program"/>
            <person name="Wegmann U."/>
            <person name="Louis P."/>
            <person name="Goesmann A."/>
            <person name="Henrissat B."/>
            <person name="Duncan S.H."/>
            <person name="Flint H.J."/>
        </authorList>
    </citation>
    <scope>NUCLEOTIDE SEQUENCE</scope>
    <source>
        <strain evidence="2">CGMCC 1.12707</strain>
    </source>
</reference>
<dbReference type="STRING" id="1434701.SAMN05443634_107188"/>